<dbReference type="PANTHER" id="PTHR32054">
    <property type="entry name" value="HEAVY CHAIN, PUTATIVE, EXPRESSED-RELATED-RELATED"/>
    <property type="match status" value="1"/>
</dbReference>
<proteinExistence type="inferred from homology"/>
<accession>A0A199U918</accession>
<sequence>MDSAGDRVMVIKKADIDTRAPFRSVREACSLFGEKVLAGELYSDKIKEMQFGAVENGQDSSKLGTVTAELEETKLSLQKAKEESMIMASYLSSLREELERTKRELQQLKVREAEMESEIEDVKVVEDSTKFEVKMLPKAQEEEEGGEIEFQNKRYVTFANPPSLAQGIVPQGVEALGRHPCLSKKTKKKNPLIPLIGGILSKTKATHKLYSS</sequence>
<feature type="coiled-coil region" evidence="3">
    <location>
        <begin position="63"/>
        <end position="125"/>
    </location>
</feature>
<dbReference type="PANTHER" id="PTHR32054:SF9">
    <property type="entry name" value="OS04G0116200 PROTEIN"/>
    <property type="match status" value="1"/>
</dbReference>
<dbReference type="Gramene" id="Manes.18G014100.1.v8.1">
    <property type="protein sequence ID" value="Manes.18G014100.1.v8.1.CDS"/>
    <property type="gene ID" value="Manes.18G014100.v8.1"/>
</dbReference>
<dbReference type="AlphaFoldDB" id="A0A199U918"/>
<name>A0A199U918_MANES</name>
<keyword evidence="2 3" id="KW-0175">Coiled coil</keyword>
<evidence type="ECO:0000256" key="2">
    <source>
        <dbReference type="ARBA" id="ARBA00023054"/>
    </source>
</evidence>
<dbReference type="OrthoDB" id="4585693at2759"/>
<dbReference type="EMBL" id="KV452389">
    <property type="protein sequence ID" value="OAY21174.1"/>
    <property type="molecule type" value="Genomic_DNA"/>
</dbReference>
<comment type="similarity">
    <text evidence="1">Belongs to the WEB family.</text>
</comment>
<gene>
    <name evidence="4" type="ORF">MANES_S111600</name>
</gene>
<dbReference type="OMA" id="SHAMMEL"/>
<dbReference type="STRING" id="3983.A0A199U918"/>
<protein>
    <recommendedName>
        <fullName evidence="5">WEB family protein</fullName>
    </recommendedName>
</protein>
<evidence type="ECO:0000256" key="1">
    <source>
        <dbReference type="ARBA" id="ARBA00005485"/>
    </source>
</evidence>
<organism evidence="4">
    <name type="scientific">Manihot esculenta</name>
    <name type="common">Cassava</name>
    <name type="synonym">Jatropha manihot</name>
    <dbReference type="NCBI Taxonomy" id="3983"/>
    <lineage>
        <taxon>Eukaryota</taxon>
        <taxon>Viridiplantae</taxon>
        <taxon>Streptophyta</taxon>
        <taxon>Embryophyta</taxon>
        <taxon>Tracheophyta</taxon>
        <taxon>Spermatophyta</taxon>
        <taxon>Magnoliopsida</taxon>
        <taxon>eudicotyledons</taxon>
        <taxon>Gunneridae</taxon>
        <taxon>Pentapetalae</taxon>
        <taxon>rosids</taxon>
        <taxon>fabids</taxon>
        <taxon>Malpighiales</taxon>
        <taxon>Euphorbiaceae</taxon>
        <taxon>Crotonoideae</taxon>
        <taxon>Manihoteae</taxon>
        <taxon>Manihot</taxon>
    </lineage>
</organism>
<evidence type="ECO:0000256" key="3">
    <source>
        <dbReference type="SAM" id="Coils"/>
    </source>
</evidence>
<reference evidence="4" key="1">
    <citation type="submission" date="2016-02" db="EMBL/GenBank/DDBJ databases">
        <title>WGS assembly of Manihot esculenta.</title>
        <authorList>
            <person name="Bredeson J.V."/>
            <person name="Prochnik S.E."/>
            <person name="Lyons J.B."/>
            <person name="Schmutz J."/>
            <person name="Grimwood J."/>
            <person name="Vrebalov J."/>
            <person name="Bart R.S."/>
            <person name="Amuge T."/>
            <person name="Ferguson M.E."/>
            <person name="Green R."/>
            <person name="Putnam N."/>
            <person name="Stites J."/>
            <person name="Rounsley S."/>
            <person name="Rokhsar D.S."/>
        </authorList>
    </citation>
    <scope>NUCLEOTIDE SEQUENCE [LARGE SCALE GENOMIC DNA]</scope>
    <source>
        <tissue evidence="4">Leaf</tissue>
    </source>
</reference>
<evidence type="ECO:0008006" key="5">
    <source>
        <dbReference type="Google" id="ProtNLM"/>
    </source>
</evidence>
<evidence type="ECO:0000313" key="4">
    <source>
        <dbReference type="EMBL" id="OAY21174.1"/>
    </source>
</evidence>